<comment type="subcellular location">
    <subcellularLocation>
        <location evidence="1">Cell membrane</location>
        <topology evidence="1">Multi-pass membrane protein</topology>
    </subcellularLocation>
</comment>
<keyword evidence="8" id="KW-0418">Kinase</keyword>
<dbReference type="GO" id="GO:0090563">
    <property type="term" value="F:protein-phosphocysteine-sugar phosphotransferase activity"/>
    <property type="evidence" value="ECO:0007669"/>
    <property type="project" value="TreeGrafter"/>
</dbReference>
<evidence type="ECO:0000256" key="9">
    <source>
        <dbReference type="ARBA" id="ARBA00022989"/>
    </source>
</evidence>
<evidence type="ECO:0000256" key="2">
    <source>
        <dbReference type="ARBA" id="ARBA00022448"/>
    </source>
</evidence>
<evidence type="ECO:0000313" key="16">
    <source>
        <dbReference type="Proteomes" id="UP000183508"/>
    </source>
</evidence>
<dbReference type="RefSeq" id="WP_074950000.1">
    <property type="nucleotide sequence ID" value="NZ_FPBV01000003.1"/>
</dbReference>
<feature type="transmembrane region" description="Helical" evidence="12">
    <location>
        <begin position="251"/>
        <end position="269"/>
    </location>
</feature>
<evidence type="ECO:0000256" key="3">
    <source>
        <dbReference type="ARBA" id="ARBA00022475"/>
    </source>
</evidence>
<evidence type="ECO:0000256" key="12">
    <source>
        <dbReference type="SAM" id="Phobius"/>
    </source>
</evidence>
<evidence type="ECO:0000256" key="11">
    <source>
        <dbReference type="PROSITE-ProRule" id="PRU00421"/>
    </source>
</evidence>
<dbReference type="PANTHER" id="PTHR30009:SF4">
    <property type="entry name" value="PTS SYSTEM N-ACETYLGLUCOSAMINE-SPECIFIC EIICBA COMPONENT"/>
    <property type="match status" value="1"/>
</dbReference>
<keyword evidence="6" id="KW-0598">Phosphotransferase system</keyword>
<dbReference type="OrthoDB" id="9764327at2"/>
<dbReference type="EMBL" id="FPBV01000003">
    <property type="protein sequence ID" value="SFU53661.1"/>
    <property type="molecule type" value="Genomic_DNA"/>
</dbReference>
<evidence type="ECO:0000259" key="13">
    <source>
        <dbReference type="PROSITE" id="PS51098"/>
    </source>
</evidence>
<evidence type="ECO:0000313" key="15">
    <source>
        <dbReference type="EMBL" id="SFU53661.1"/>
    </source>
</evidence>
<dbReference type="InterPro" id="IPR001996">
    <property type="entry name" value="PTS_IIB_1"/>
</dbReference>
<dbReference type="InterPro" id="IPR010974">
    <property type="entry name" value="PTS_IIBC_nag"/>
</dbReference>
<dbReference type="InterPro" id="IPR003352">
    <property type="entry name" value="PTS_EIIC"/>
</dbReference>
<organism evidence="15 16">
    <name type="scientific">Alicyclobacillus macrosporangiidus</name>
    <dbReference type="NCBI Taxonomy" id="392015"/>
    <lineage>
        <taxon>Bacteria</taxon>
        <taxon>Bacillati</taxon>
        <taxon>Bacillota</taxon>
        <taxon>Bacilli</taxon>
        <taxon>Bacillales</taxon>
        <taxon>Alicyclobacillaceae</taxon>
        <taxon>Alicyclobacillus</taxon>
    </lineage>
</organism>
<feature type="domain" description="PTS EIIC type-1" evidence="14">
    <location>
        <begin position="1"/>
        <end position="361"/>
    </location>
</feature>
<feature type="transmembrane region" description="Helical" evidence="12">
    <location>
        <begin position="69"/>
        <end position="86"/>
    </location>
</feature>
<dbReference type="NCBIfam" id="TIGR00826">
    <property type="entry name" value="EIIB_glc"/>
    <property type="match status" value="1"/>
</dbReference>
<keyword evidence="4" id="KW-0762">Sugar transport</keyword>
<feature type="transmembrane region" description="Helical" evidence="12">
    <location>
        <begin position="42"/>
        <end position="62"/>
    </location>
</feature>
<feature type="transmembrane region" description="Helical" evidence="12">
    <location>
        <begin position="185"/>
        <end position="202"/>
    </location>
</feature>
<accession>A0A1I7GYX6</accession>
<keyword evidence="3" id="KW-1003">Cell membrane</keyword>
<dbReference type="Pfam" id="PF00367">
    <property type="entry name" value="PTS_EIIB"/>
    <property type="match status" value="1"/>
</dbReference>
<feature type="transmembrane region" description="Helical" evidence="12">
    <location>
        <begin position="130"/>
        <end position="153"/>
    </location>
</feature>
<evidence type="ECO:0000256" key="4">
    <source>
        <dbReference type="ARBA" id="ARBA00022597"/>
    </source>
</evidence>
<dbReference type="GO" id="GO:0016301">
    <property type="term" value="F:kinase activity"/>
    <property type="evidence" value="ECO:0007669"/>
    <property type="project" value="UniProtKB-KW"/>
</dbReference>
<keyword evidence="10 12" id="KW-0472">Membrane</keyword>
<feature type="domain" description="PTS EIIB type-1" evidence="13">
    <location>
        <begin position="409"/>
        <end position="486"/>
    </location>
</feature>
<keyword evidence="7 12" id="KW-0812">Transmembrane</keyword>
<keyword evidence="2" id="KW-0813">Transport</keyword>
<gene>
    <name evidence="15" type="ORF">SAMN05421543_103139</name>
</gene>
<keyword evidence="16" id="KW-1185">Reference proteome</keyword>
<dbReference type="GO" id="GO:0015572">
    <property type="term" value="F:N-acetylglucosamine transmembrane transporter activity"/>
    <property type="evidence" value="ECO:0007669"/>
    <property type="project" value="InterPro"/>
</dbReference>
<evidence type="ECO:0000256" key="10">
    <source>
        <dbReference type="ARBA" id="ARBA00023136"/>
    </source>
</evidence>
<feature type="transmembrane region" description="Helical" evidence="12">
    <location>
        <begin position="275"/>
        <end position="300"/>
    </location>
</feature>
<dbReference type="AlphaFoldDB" id="A0A1I7GYX6"/>
<dbReference type="Proteomes" id="UP000183508">
    <property type="component" value="Unassembled WGS sequence"/>
</dbReference>
<dbReference type="SUPFAM" id="SSF55604">
    <property type="entry name" value="Glucose permease domain IIB"/>
    <property type="match status" value="1"/>
</dbReference>
<dbReference type="PANTHER" id="PTHR30009">
    <property type="entry name" value="CYTOCHROME C-TYPE SYNTHESIS PROTEIN AND PTS TRANSMEMBRANE COMPONENT"/>
    <property type="match status" value="1"/>
</dbReference>
<sequence length="486" mass="51268">MLGQLQRIGKALMLPVAVLPAAALLLRFGQPDLLNIPFIAQAGNAIFANLAVIFAIGVAIGLAKGNHGAAGLAGFIGYEVLTQGAQAINKDINMGVLGGIIAGILAGWLYNRFHQTRLPDWLGFFGGRRFVPIVTAGAAVVLAAVFGYVWPYVQDGLDAFGHTLTTMGAFGAAIYGFLNRLLIPFGLHHVLNAYIWFVYGTFHGKTGDLNRFFAGDPTAGGYMAGFYPIFMFGLPAACLAMILAAKKERRAAVAGVLLSAAFASFLTGITEPIEFSFMFLAPALYALHAVLTGVSMGVAYALGIKHGFGFSAGAIDYFLNMHLATHGWWLLPLGLVFGVVYFVLFYVCIRAFNIKTPGREDEGDAQAGGFALFDENQLRPAAAEAAAASGAAVAARAAGPGGTADATLADKAAAYVVALGGPDNIRELEGCVTRLRLTVVSADRLDEPALRRLGASGVMKLDPQHVQVVVGTIADMLAEEIQKRLR</sequence>
<dbReference type="InterPro" id="IPR013013">
    <property type="entry name" value="PTS_EIIC_1"/>
</dbReference>
<dbReference type="CDD" id="cd00212">
    <property type="entry name" value="PTS_IIB_glc"/>
    <property type="match status" value="1"/>
</dbReference>
<evidence type="ECO:0000256" key="5">
    <source>
        <dbReference type="ARBA" id="ARBA00022679"/>
    </source>
</evidence>
<dbReference type="STRING" id="392015.SAMN05421543_103139"/>
<dbReference type="GO" id="GO:0008982">
    <property type="term" value="F:protein-N(PI)-phosphohistidine-sugar phosphotransferase activity"/>
    <property type="evidence" value="ECO:0007669"/>
    <property type="project" value="InterPro"/>
</dbReference>
<dbReference type="Pfam" id="PF02378">
    <property type="entry name" value="PTS_EIIC"/>
    <property type="match status" value="1"/>
</dbReference>
<dbReference type="NCBIfam" id="TIGR01998">
    <property type="entry name" value="PTS-II-BC-nag"/>
    <property type="match status" value="1"/>
</dbReference>
<dbReference type="InterPro" id="IPR050429">
    <property type="entry name" value="PTS_Glucose_EIICBA"/>
</dbReference>
<dbReference type="InterPro" id="IPR018113">
    <property type="entry name" value="PTrfase_EIIB_Cys"/>
</dbReference>
<dbReference type="Gene3D" id="3.30.1360.60">
    <property type="entry name" value="Glucose permease domain IIB"/>
    <property type="match status" value="1"/>
</dbReference>
<dbReference type="GO" id="GO:0019866">
    <property type="term" value="C:organelle inner membrane"/>
    <property type="evidence" value="ECO:0007669"/>
    <property type="project" value="InterPro"/>
</dbReference>
<evidence type="ECO:0000256" key="1">
    <source>
        <dbReference type="ARBA" id="ARBA00004651"/>
    </source>
</evidence>
<feature type="transmembrane region" description="Helical" evidence="12">
    <location>
        <begin position="92"/>
        <end position="110"/>
    </location>
</feature>
<dbReference type="InterPro" id="IPR036878">
    <property type="entry name" value="Glu_permease_IIB"/>
</dbReference>
<evidence type="ECO:0000256" key="7">
    <source>
        <dbReference type="ARBA" id="ARBA00022692"/>
    </source>
</evidence>
<feature type="transmembrane region" description="Helical" evidence="12">
    <location>
        <begin position="12"/>
        <end position="30"/>
    </location>
</feature>
<name>A0A1I7GYX6_9BACL</name>
<dbReference type="GO" id="GO:0015764">
    <property type="term" value="P:N-acetylglucosamine transport"/>
    <property type="evidence" value="ECO:0007669"/>
    <property type="project" value="TreeGrafter"/>
</dbReference>
<feature type="transmembrane region" description="Helical" evidence="12">
    <location>
        <begin position="329"/>
        <end position="349"/>
    </location>
</feature>
<proteinExistence type="predicted"/>
<feature type="transmembrane region" description="Helical" evidence="12">
    <location>
        <begin position="222"/>
        <end position="244"/>
    </location>
</feature>
<keyword evidence="5" id="KW-0808">Transferase</keyword>
<evidence type="ECO:0000256" key="8">
    <source>
        <dbReference type="ARBA" id="ARBA00022777"/>
    </source>
</evidence>
<dbReference type="GO" id="GO:0009401">
    <property type="term" value="P:phosphoenolpyruvate-dependent sugar phosphotransferase system"/>
    <property type="evidence" value="ECO:0007669"/>
    <property type="project" value="UniProtKB-KW"/>
</dbReference>
<protein>
    <submittedName>
        <fullName evidence="15">PTS system, N-acetylglucosamine-specific IIC component</fullName>
    </submittedName>
</protein>
<evidence type="ECO:0000259" key="14">
    <source>
        <dbReference type="PROSITE" id="PS51103"/>
    </source>
</evidence>
<keyword evidence="9 12" id="KW-1133">Transmembrane helix</keyword>
<dbReference type="PROSITE" id="PS51098">
    <property type="entry name" value="PTS_EIIB_TYPE_1"/>
    <property type="match status" value="1"/>
</dbReference>
<dbReference type="PROSITE" id="PS51103">
    <property type="entry name" value="PTS_EIIC_TYPE_1"/>
    <property type="match status" value="1"/>
</dbReference>
<reference evidence="16" key="1">
    <citation type="submission" date="2016-10" db="EMBL/GenBank/DDBJ databases">
        <authorList>
            <person name="Varghese N."/>
        </authorList>
    </citation>
    <scope>NUCLEOTIDE SEQUENCE [LARGE SCALE GENOMIC DNA]</scope>
    <source>
        <strain evidence="16">DSM 17980</strain>
    </source>
</reference>
<dbReference type="GO" id="GO:0005886">
    <property type="term" value="C:plasma membrane"/>
    <property type="evidence" value="ECO:0007669"/>
    <property type="project" value="UniProtKB-SubCell"/>
</dbReference>
<evidence type="ECO:0000256" key="6">
    <source>
        <dbReference type="ARBA" id="ARBA00022683"/>
    </source>
</evidence>
<feature type="active site" description="Phosphocysteine intermediate; for EIIB activity" evidence="11">
    <location>
        <position position="431"/>
    </location>
</feature>
<feature type="transmembrane region" description="Helical" evidence="12">
    <location>
        <begin position="159"/>
        <end position="178"/>
    </location>
</feature>